<accession>A0AAD7ZLR7</accession>
<dbReference type="SUPFAM" id="SSF48726">
    <property type="entry name" value="Immunoglobulin"/>
    <property type="match status" value="1"/>
</dbReference>
<proteinExistence type="predicted"/>
<dbReference type="InterPro" id="IPR036179">
    <property type="entry name" value="Ig-like_dom_sf"/>
</dbReference>
<dbReference type="InterPro" id="IPR013783">
    <property type="entry name" value="Ig-like_fold"/>
</dbReference>
<feature type="non-terminal residue" evidence="2">
    <location>
        <position position="1"/>
    </location>
</feature>
<feature type="domain" description="Ig-like" evidence="1">
    <location>
        <begin position="1"/>
        <end position="66"/>
    </location>
</feature>
<evidence type="ECO:0000313" key="2">
    <source>
        <dbReference type="EMBL" id="KAJ9583114.1"/>
    </source>
</evidence>
<feature type="non-terminal residue" evidence="2">
    <location>
        <position position="68"/>
    </location>
</feature>
<name>A0AAD7ZLR7_DIPPU</name>
<dbReference type="Pfam" id="PF07679">
    <property type="entry name" value="I-set"/>
    <property type="match status" value="1"/>
</dbReference>
<sequence>VIWLKDGQRVIRGEEGSDISSHDDEAANVPAGARLVIQSVQREDQGMYQCIATSEGENVQATAELRLG</sequence>
<dbReference type="Gene3D" id="2.60.40.10">
    <property type="entry name" value="Immunoglobulins"/>
    <property type="match status" value="1"/>
</dbReference>
<dbReference type="EMBL" id="JASPKZ010007672">
    <property type="protein sequence ID" value="KAJ9583114.1"/>
    <property type="molecule type" value="Genomic_DNA"/>
</dbReference>
<dbReference type="PROSITE" id="PS50835">
    <property type="entry name" value="IG_LIKE"/>
    <property type="match status" value="1"/>
</dbReference>
<comment type="caution">
    <text evidence="2">The sequence shown here is derived from an EMBL/GenBank/DDBJ whole genome shotgun (WGS) entry which is preliminary data.</text>
</comment>
<reference evidence="2" key="2">
    <citation type="submission" date="2023-05" db="EMBL/GenBank/DDBJ databases">
        <authorList>
            <person name="Fouks B."/>
        </authorList>
    </citation>
    <scope>NUCLEOTIDE SEQUENCE</scope>
    <source>
        <strain evidence="2">Stay&amp;Tobe</strain>
        <tissue evidence="2">Testes</tissue>
    </source>
</reference>
<gene>
    <name evidence="2" type="ORF">L9F63_022540</name>
</gene>
<dbReference type="InterPro" id="IPR013098">
    <property type="entry name" value="Ig_I-set"/>
</dbReference>
<keyword evidence="3" id="KW-1185">Reference proteome</keyword>
<dbReference type="InterPro" id="IPR007110">
    <property type="entry name" value="Ig-like_dom"/>
</dbReference>
<reference evidence="2" key="1">
    <citation type="journal article" date="2023" name="IScience">
        <title>Live-bearing cockroach genome reveals convergent evolutionary mechanisms linked to viviparity in insects and beyond.</title>
        <authorList>
            <person name="Fouks B."/>
            <person name="Harrison M.C."/>
            <person name="Mikhailova A.A."/>
            <person name="Marchal E."/>
            <person name="English S."/>
            <person name="Carruthers M."/>
            <person name="Jennings E.C."/>
            <person name="Chiamaka E.L."/>
            <person name="Frigard R.A."/>
            <person name="Pippel M."/>
            <person name="Attardo G.M."/>
            <person name="Benoit J.B."/>
            <person name="Bornberg-Bauer E."/>
            <person name="Tobe S.S."/>
        </authorList>
    </citation>
    <scope>NUCLEOTIDE SEQUENCE</scope>
    <source>
        <strain evidence="2">Stay&amp;Tobe</strain>
    </source>
</reference>
<dbReference type="Proteomes" id="UP001233999">
    <property type="component" value="Unassembled WGS sequence"/>
</dbReference>
<evidence type="ECO:0000259" key="1">
    <source>
        <dbReference type="PROSITE" id="PS50835"/>
    </source>
</evidence>
<evidence type="ECO:0000313" key="3">
    <source>
        <dbReference type="Proteomes" id="UP001233999"/>
    </source>
</evidence>
<organism evidence="2 3">
    <name type="scientific">Diploptera punctata</name>
    <name type="common">Pacific beetle cockroach</name>
    <dbReference type="NCBI Taxonomy" id="6984"/>
    <lineage>
        <taxon>Eukaryota</taxon>
        <taxon>Metazoa</taxon>
        <taxon>Ecdysozoa</taxon>
        <taxon>Arthropoda</taxon>
        <taxon>Hexapoda</taxon>
        <taxon>Insecta</taxon>
        <taxon>Pterygota</taxon>
        <taxon>Neoptera</taxon>
        <taxon>Polyneoptera</taxon>
        <taxon>Dictyoptera</taxon>
        <taxon>Blattodea</taxon>
        <taxon>Blaberoidea</taxon>
        <taxon>Blaberidae</taxon>
        <taxon>Diplopterinae</taxon>
        <taxon>Diploptera</taxon>
    </lineage>
</organism>
<dbReference type="AlphaFoldDB" id="A0AAD7ZLR7"/>
<protein>
    <recommendedName>
        <fullName evidence="1">Ig-like domain-containing protein</fullName>
    </recommendedName>
</protein>